<sequence>ALQMNNQDISGVKDLTATKIIATTEMYIPAEP</sequence>
<comment type="caution">
    <text evidence="1">The sequence shown here is derived from an EMBL/GenBank/DDBJ whole genome shotgun (WGS) entry which is preliminary data.</text>
</comment>
<proteinExistence type="predicted"/>
<name>X1J0D5_9ZZZZ</name>
<reference evidence="1" key="1">
    <citation type="journal article" date="2014" name="Front. Microbiol.">
        <title>High frequency of phylogenetically diverse reductive dehalogenase-homologous genes in deep subseafloor sedimentary metagenomes.</title>
        <authorList>
            <person name="Kawai M."/>
            <person name="Futagami T."/>
            <person name="Toyoda A."/>
            <person name="Takaki Y."/>
            <person name="Nishi S."/>
            <person name="Hori S."/>
            <person name="Arai W."/>
            <person name="Tsubouchi T."/>
            <person name="Morono Y."/>
            <person name="Uchiyama I."/>
            <person name="Ito T."/>
            <person name="Fujiyama A."/>
            <person name="Inagaki F."/>
            <person name="Takami H."/>
        </authorList>
    </citation>
    <scope>NUCLEOTIDE SEQUENCE</scope>
    <source>
        <strain evidence="1">Expedition CK06-06</strain>
    </source>
</reference>
<protein>
    <submittedName>
        <fullName evidence="1">Uncharacterized protein</fullName>
    </submittedName>
</protein>
<gene>
    <name evidence="1" type="ORF">S03H2_50147</name>
</gene>
<evidence type="ECO:0000313" key="1">
    <source>
        <dbReference type="EMBL" id="GAH63263.1"/>
    </source>
</evidence>
<accession>X1J0D5</accession>
<dbReference type="AlphaFoldDB" id="X1J0D5"/>
<feature type="non-terminal residue" evidence="1">
    <location>
        <position position="1"/>
    </location>
</feature>
<organism evidence="1">
    <name type="scientific">marine sediment metagenome</name>
    <dbReference type="NCBI Taxonomy" id="412755"/>
    <lineage>
        <taxon>unclassified sequences</taxon>
        <taxon>metagenomes</taxon>
        <taxon>ecological metagenomes</taxon>
    </lineage>
</organism>
<dbReference type="EMBL" id="BARU01031731">
    <property type="protein sequence ID" value="GAH63263.1"/>
    <property type="molecule type" value="Genomic_DNA"/>
</dbReference>